<dbReference type="AlphaFoldDB" id="A0AAJ7CAV4"/>
<accession>A0AAJ7CAV4</accession>
<name>A0AAJ7CAV4_CEPCN</name>
<organism evidence="2 3">
    <name type="scientific">Cephus cinctus</name>
    <name type="common">Wheat stem sawfly</name>
    <dbReference type="NCBI Taxonomy" id="211228"/>
    <lineage>
        <taxon>Eukaryota</taxon>
        <taxon>Metazoa</taxon>
        <taxon>Ecdysozoa</taxon>
        <taxon>Arthropoda</taxon>
        <taxon>Hexapoda</taxon>
        <taxon>Insecta</taxon>
        <taxon>Pterygota</taxon>
        <taxon>Neoptera</taxon>
        <taxon>Endopterygota</taxon>
        <taxon>Hymenoptera</taxon>
        <taxon>Cephoidea</taxon>
        <taxon>Cephidae</taxon>
        <taxon>Cephus</taxon>
    </lineage>
</organism>
<evidence type="ECO:0000256" key="1">
    <source>
        <dbReference type="SAM" id="Phobius"/>
    </source>
</evidence>
<dbReference type="RefSeq" id="XP_015605663.1">
    <property type="nucleotide sequence ID" value="XM_015750177.2"/>
</dbReference>
<feature type="transmembrane region" description="Helical" evidence="1">
    <location>
        <begin position="12"/>
        <end position="32"/>
    </location>
</feature>
<keyword evidence="1" id="KW-0472">Membrane</keyword>
<dbReference type="KEGG" id="ccin:107272730"/>
<keyword evidence="2" id="KW-1185">Reference proteome</keyword>
<evidence type="ECO:0000313" key="2">
    <source>
        <dbReference type="Proteomes" id="UP000694920"/>
    </source>
</evidence>
<evidence type="ECO:0000313" key="3">
    <source>
        <dbReference type="RefSeq" id="XP_015605663.1"/>
    </source>
</evidence>
<reference evidence="3 4" key="1">
    <citation type="submission" date="2025-04" db="UniProtKB">
        <authorList>
            <consortium name="RefSeq"/>
        </authorList>
    </citation>
    <scope>IDENTIFICATION</scope>
</reference>
<dbReference type="Proteomes" id="UP000694920">
    <property type="component" value="Unplaced"/>
</dbReference>
<dbReference type="RefSeq" id="XP_024945778.1">
    <property type="nucleotide sequence ID" value="XM_025090010.1"/>
</dbReference>
<keyword evidence="1" id="KW-1133">Transmembrane helix</keyword>
<keyword evidence="1" id="KW-0812">Transmembrane</keyword>
<sequence>MDPLHAQYFTDCYSVSMSNSVILYGLLAIFLMEFSKLSVMAQNDGVLHKIKAGLQYASDYLKTARQIADLVSASLGEKKGEDGDDGHDETRDSAGTSSLLSAFFRLLGLDSQKIGAIAINSAIFLAQMISSLFEIKPKLEQGRMINDEEEPLDPLKFILDNKNERIQKLIDQAQDTNLPDQLMYRMDGLDSSCIRLLLCKTSPIIWAVQNSLKNNTENPYKEKIQSITSWLPSRAEFEENSDTCEDIHRDCNLYPES</sequence>
<proteinExistence type="predicted"/>
<gene>
    <name evidence="3 4" type="primary">LOC107272730</name>
</gene>
<evidence type="ECO:0000313" key="4">
    <source>
        <dbReference type="RefSeq" id="XP_024945778.1"/>
    </source>
</evidence>
<protein>
    <submittedName>
        <fullName evidence="3 4">Uncharacterized protein LOC107272730</fullName>
    </submittedName>
</protein>
<dbReference type="GeneID" id="107272730"/>